<keyword evidence="1" id="KW-0812">Transmembrane</keyword>
<proteinExistence type="predicted"/>
<evidence type="ECO:0000313" key="3">
    <source>
        <dbReference type="Proteomes" id="UP000225706"/>
    </source>
</evidence>
<keyword evidence="1" id="KW-1133">Transmembrane helix</keyword>
<keyword evidence="1" id="KW-0472">Membrane</keyword>
<dbReference type="Gene3D" id="3.40.630.40">
    <property type="entry name" value="Zn-dependent exopeptidases"/>
    <property type="match status" value="1"/>
</dbReference>
<organism evidence="2 3">
    <name type="scientific">Stylophora pistillata</name>
    <name type="common">Smooth cauliflower coral</name>
    <dbReference type="NCBI Taxonomy" id="50429"/>
    <lineage>
        <taxon>Eukaryota</taxon>
        <taxon>Metazoa</taxon>
        <taxon>Cnidaria</taxon>
        <taxon>Anthozoa</taxon>
        <taxon>Hexacorallia</taxon>
        <taxon>Scleractinia</taxon>
        <taxon>Astrocoeniina</taxon>
        <taxon>Pocilloporidae</taxon>
        <taxon>Stylophora</taxon>
    </lineage>
</organism>
<sequence length="325" mass="36792">MKYNTVLVRMISGYHLLCIKIILPAIFGVADWGFKQYIKYEPGEMNLIITVPHGGSLDPTTQSNGRRWPYRKNGCEGTNGECIWTHGCGLKSAKCIALIKRDDFTMRIARDIANEIKAITGFRPHVVYNMMRRTKLDANREIDEATFNISDAITAYHDYASFINKARSSITGREFRRGTGRGLLLDIHGSADHVQRTVLGYLVHGKYLDRGDYSMDMSSIRSLGKHWCGTDNVCFKEFVQGNRSLGYFMNQQGLHAIPSPQSKKRKSAVRIYLSGGYTVAKFGSRDGGNVDGIQLEFSRALRSRWNNSATNKVVRAILNFYKFNY</sequence>
<dbReference type="AlphaFoldDB" id="A0A2B4SPI9"/>
<keyword evidence="3" id="KW-1185">Reference proteome</keyword>
<name>A0A2B4SPI9_STYPI</name>
<dbReference type="OrthoDB" id="5971237at2759"/>
<accession>A0A2B4SPI9</accession>
<evidence type="ECO:0000313" key="2">
    <source>
        <dbReference type="EMBL" id="PFX30790.1"/>
    </source>
</evidence>
<dbReference type="EMBL" id="LSMT01000045">
    <property type="protein sequence ID" value="PFX30790.1"/>
    <property type="molecule type" value="Genomic_DNA"/>
</dbReference>
<reference evidence="3" key="1">
    <citation type="journal article" date="2017" name="bioRxiv">
        <title>Comparative analysis of the genomes of Stylophora pistillata and Acropora digitifera provides evidence for extensive differences between species of corals.</title>
        <authorList>
            <person name="Voolstra C.R."/>
            <person name="Li Y."/>
            <person name="Liew Y.J."/>
            <person name="Baumgarten S."/>
            <person name="Zoccola D."/>
            <person name="Flot J.-F."/>
            <person name="Tambutte S."/>
            <person name="Allemand D."/>
            <person name="Aranda M."/>
        </authorList>
    </citation>
    <scope>NUCLEOTIDE SEQUENCE [LARGE SCALE GENOMIC DNA]</scope>
</reference>
<evidence type="ECO:0000256" key="1">
    <source>
        <dbReference type="SAM" id="Phobius"/>
    </source>
</evidence>
<comment type="caution">
    <text evidence="2">The sequence shown here is derived from an EMBL/GenBank/DDBJ whole genome shotgun (WGS) entry which is preliminary data.</text>
</comment>
<dbReference type="Proteomes" id="UP000225706">
    <property type="component" value="Unassembled WGS sequence"/>
</dbReference>
<feature type="transmembrane region" description="Helical" evidence="1">
    <location>
        <begin position="12"/>
        <end position="34"/>
    </location>
</feature>
<protein>
    <recommendedName>
        <fullName evidence="4">N-formylglutamate amidohydrolase</fullName>
    </recommendedName>
</protein>
<gene>
    <name evidence="2" type="ORF">AWC38_SpisGene4417</name>
</gene>
<evidence type="ECO:0008006" key="4">
    <source>
        <dbReference type="Google" id="ProtNLM"/>
    </source>
</evidence>